<dbReference type="CDD" id="cd15481">
    <property type="entry name" value="SRP68-RBD"/>
    <property type="match status" value="1"/>
</dbReference>
<dbReference type="PANTHER" id="PTHR12860">
    <property type="entry name" value="SIGNAL RECOGNITION PARTICLE 68 KDA PROTEIN"/>
    <property type="match status" value="1"/>
</dbReference>
<dbReference type="PANTHER" id="PTHR12860:SF0">
    <property type="entry name" value="SIGNAL RECOGNITION PARTICLE SUBUNIT SRP68"/>
    <property type="match status" value="1"/>
</dbReference>
<dbReference type="EMBL" id="CABPRJ010000010">
    <property type="protein sequence ID" value="VVC25265.1"/>
    <property type="molecule type" value="Genomic_DNA"/>
</dbReference>
<accession>A0A5E4M2I5</accession>
<dbReference type="GO" id="GO:0008312">
    <property type="term" value="F:7S RNA binding"/>
    <property type="evidence" value="ECO:0007669"/>
    <property type="project" value="InterPro"/>
</dbReference>
<dbReference type="OrthoDB" id="10255118at2759"/>
<evidence type="ECO:0000313" key="14">
    <source>
        <dbReference type="Proteomes" id="UP000325440"/>
    </source>
</evidence>
<keyword evidence="10 12" id="KW-0687">Ribonucleoprotein</keyword>
<evidence type="ECO:0000256" key="4">
    <source>
        <dbReference type="ARBA" id="ARBA00009352"/>
    </source>
</evidence>
<dbReference type="FunFam" id="1.10.3450.40:FF:000001">
    <property type="entry name" value="Signal recognition particle subunit SRP68"/>
    <property type="match status" value="1"/>
</dbReference>
<keyword evidence="14" id="KW-1185">Reference proteome</keyword>
<comment type="subcellular location">
    <subcellularLocation>
        <location evidence="2 12">Cytoplasm</location>
    </subcellularLocation>
    <subcellularLocation>
        <location evidence="1">Endoplasmic reticulum</location>
    </subcellularLocation>
    <subcellularLocation>
        <location evidence="3">Nucleus</location>
        <location evidence="3">Nucleolus</location>
    </subcellularLocation>
</comment>
<keyword evidence="9" id="KW-0539">Nucleus</keyword>
<evidence type="ECO:0000256" key="1">
    <source>
        <dbReference type="ARBA" id="ARBA00004240"/>
    </source>
</evidence>
<dbReference type="InterPro" id="IPR034652">
    <property type="entry name" value="SRP68-RBD"/>
</dbReference>
<dbReference type="Pfam" id="PF16969">
    <property type="entry name" value="SRP68"/>
    <property type="match status" value="1"/>
</dbReference>
<dbReference type="GO" id="GO:0005786">
    <property type="term" value="C:signal recognition particle, endoplasmic reticulum targeting"/>
    <property type="evidence" value="ECO:0007669"/>
    <property type="project" value="UniProtKB-KW"/>
</dbReference>
<dbReference type="GO" id="GO:0006614">
    <property type="term" value="P:SRP-dependent cotranslational protein targeting to membrane"/>
    <property type="evidence" value="ECO:0007669"/>
    <property type="project" value="InterPro"/>
</dbReference>
<keyword evidence="5 12" id="KW-0963">Cytoplasm</keyword>
<dbReference type="GO" id="GO:0005783">
    <property type="term" value="C:endoplasmic reticulum"/>
    <property type="evidence" value="ECO:0007669"/>
    <property type="project" value="UniProtKB-SubCell"/>
</dbReference>
<evidence type="ECO:0000256" key="2">
    <source>
        <dbReference type="ARBA" id="ARBA00004496"/>
    </source>
</evidence>
<evidence type="ECO:0000256" key="9">
    <source>
        <dbReference type="ARBA" id="ARBA00023242"/>
    </source>
</evidence>
<reference evidence="13 14" key="1">
    <citation type="submission" date="2019-08" db="EMBL/GenBank/DDBJ databases">
        <authorList>
            <person name="Alioto T."/>
            <person name="Alioto T."/>
            <person name="Gomez Garrido J."/>
        </authorList>
    </citation>
    <scope>NUCLEOTIDE SEQUENCE [LARGE SCALE GENOMIC DNA]</scope>
</reference>
<evidence type="ECO:0000256" key="3">
    <source>
        <dbReference type="ARBA" id="ARBA00004604"/>
    </source>
</evidence>
<evidence type="ECO:0000313" key="13">
    <source>
        <dbReference type="EMBL" id="VVC25265.1"/>
    </source>
</evidence>
<dbReference type="InterPro" id="IPR026258">
    <property type="entry name" value="SRP68"/>
</dbReference>
<dbReference type="GO" id="GO:0005829">
    <property type="term" value="C:cytosol"/>
    <property type="evidence" value="ECO:0007669"/>
    <property type="project" value="UniProtKB-ARBA"/>
</dbReference>
<evidence type="ECO:0000256" key="10">
    <source>
        <dbReference type="ARBA" id="ARBA00023274"/>
    </source>
</evidence>
<keyword evidence="6" id="KW-0256">Endoplasmic reticulum</keyword>
<keyword evidence="8 12" id="KW-0733">Signal recognition particle</keyword>
<keyword evidence="7 12" id="KW-0694">RNA-binding</keyword>
<comment type="similarity">
    <text evidence="4 12">Belongs to the SRP68 family.</text>
</comment>
<organism evidence="13 14">
    <name type="scientific">Cinara cedri</name>
    <dbReference type="NCBI Taxonomy" id="506608"/>
    <lineage>
        <taxon>Eukaryota</taxon>
        <taxon>Metazoa</taxon>
        <taxon>Ecdysozoa</taxon>
        <taxon>Arthropoda</taxon>
        <taxon>Hexapoda</taxon>
        <taxon>Insecta</taxon>
        <taxon>Pterygota</taxon>
        <taxon>Neoptera</taxon>
        <taxon>Paraneoptera</taxon>
        <taxon>Hemiptera</taxon>
        <taxon>Sternorrhyncha</taxon>
        <taxon>Aphidomorpha</taxon>
        <taxon>Aphidoidea</taxon>
        <taxon>Aphididae</taxon>
        <taxon>Lachninae</taxon>
        <taxon>Cinara</taxon>
    </lineage>
</organism>
<dbReference type="GO" id="GO:0030942">
    <property type="term" value="F:endoplasmic reticulum signal peptide binding"/>
    <property type="evidence" value="ECO:0007669"/>
    <property type="project" value="InterPro"/>
</dbReference>
<evidence type="ECO:0000256" key="6">
    <source>
        <dbReference type="ARBA" id="ARBA00022824"/>
    </source>
</evidence>
<comment type="function">
    <text evidence="12">Component of the signal recognition particle (SRP) complex, a ribonucleoprotein complex that mediates the cotranslational targeting of secretory and membrane proteins to the endoplasmic reticulum (ER). The SRP complex interacts with the signal sequence in nascent secretory and membrane proteins and directs them to the membrane of the ER.</text>
</comment>
<dbReference type="Proteomes" id="UP000325440">
    <property type="component" value="Unassembled WGS sequence"/>
</dbReference>
<dbReference type="Gene3D" id="1.10.3450.40">
    <property type="entry name" value="Signal recognition particle, SRP68 subunit, RNA-binding domain"/>
    <property type="match status" value="1"/>
</dbReference>
<evidence type="ECO:0000256" key="12">
    <source>
        <dbReference type="PIRNR" id="PIRNR038995"/>
    </source>
</evidence>
<gene>
    <name evidence="13" type="ORF">CINCED_3A008898</name>
</gene>
<dbReference type="GO" id="GO:0005047">
    <property type="term" value="F:signal recognition particle binding"/>
    <property type="evidence" value="ECO:0007669"/>
    <property type="project" value="InterPro"/>
</dbReference>
<dbReference type="InterPro" id="IPR038253">
    <property type="entry name" value="SRP68_N_sf"/>
</dbReference>
<dbReference type="GO" id="GO:0005730">
    <property type="term" value="C:nucleolus"/>
    <property type="evidence" value="ECO:0007669"/>
    <property type="project" value="UniProtKB-SubCell"/>
</dbReference>
<dbReference type="PIRSF" id="PIRSF038995">
    <property type="entry name" value="SRP68"/>
    <property type="match status" value="1"/>
</dbReference>
<name>A0A5E4M2I5_9HEMI</name>
<proteinExistence type="inferred from homology"/>
<dbReference type="AlphaFoldDB" id="A0A5E4M2I5"/>
<protein>
    <recommendedName>
        <fullName evidence="11 12">Signal recognition particle subunit SRP68</fullName>
        <shortName evidence="12">SRP68</shortName>
    </recommendedName>
</protein>
<evidence type="ECO:0000256" key="7">
    <source>
        <dbReference type="ARBA" id="ARBA00022884"/>
    </source>
</evidence>
<evidence type="ECO:0000256" key="8">
    <source>
        <dbReference type="ARBA" id="ARBA00023135"/>
    </source>
</evidence>
<evidence type="ECO:0000256" key="11">
    <source>
        <dbReference type="ARBA" id="ARBA00029498"/>
    </source>
</evidence>
<evidence type="ECO:0000256" key="5">
    <source>
        <dbReference type="ARBA" id="ARBA00022490"/>
    </source>
</evidence>
<sequence>MSTQIVTSESNKENVSEIEGKKTPIFSVEILKIIKEAQQQHGLRHNDYQRYRGYCTRRIRRLRKVMHLQQGDRRHFRKKTITEVHLTDERAIYIPLMLAERAWSYAMQLRVEANTEPRKKFHLVSRLRKAASYALQLQKLCESDKFDARTQLETQAYVAWCEGMLQFELQEWKPSIENLKKAQMIYEKLATALNEEDAILYRNRYEELEPSLRFCAYNIGNETDVNHLLHLRNQAQGDLLVTLDTLMAQTRDSLSEVTWRNRTVPVKNSRVRTFLLANRDYDSMLEKCTTLAEKSASLEQHLMDCKDAMLAIRDDIKTEQKTDGSLTSSTSSFQYLHTYLSFIRLERSIQRNLLLIESALQNDSKQGMIGSKKLQDVTRLYEILLQNISEEQQLPGLEDDSEFQENLNIKAKAYKAFRCYYIGQSLSTLHRWRDTMAMYERALFHASSAINQVNDDLKTRLSNLVDTIESSKYRAHAQSVLEQDNEEELDSLKNAKLQKLPLTKRLEEYYEDSSVLGKDPNIIKIPPEMEEIQCKPLFFDVALNFVKLPAFKKQQQPISDPVNKEGISGFVKGLWGWGGKKK</sequence>